<evidence type="ECO:0000313" key="4">
    <source>
        <dbReference type="EMBL" id="TRD16699.1"/>
    </source>
</evidence>
<feature type="domain" description="DUF4174" evidence="3">
    <location>
        <begin position="54"/>
        <end position="155"/>
    </location>
</feature>
<dbReference type="Proteomes" id="UP000318590">
    <property type="component" value="Unassembled WGS sequence"/>
</dbReference>
<feature type="signal peptide" evidence="2">
    <location>
        <begin position="1"/>
        <end position="16"/>
    </location>
</feature>
<accession>A0A547PRE3</accession>
<organism evidence="4 5">
    <name type="scientific">Palleronia caenipelagi</name>
    <dbReference type="NCBI Taxonomy" id="2489174"/>
    <lineage>
        <taxon>Bacteria</taxon>
        <taxon>Pseudomonadati</taxon>
        <taxon>Pseudomonadota</taxon>
        <taxon>Alphaproteobacteria</taxon>
        <taxon>Rhodobacterales</taxon>
        <taxon>Roseobacteraceae</taxon>
        <taxon>Palleronia</taxon>
    </lineage>
</organism>
<dbReference type="AlphaFoldDB" id="A0A547PRE3"/>
<evidence type="ECO:0000259" key="3">
    <source>
        <dbReference type="Pfam" id="PF13778"/>
    </source>
</evidence>
<comment type="caution">
    <text evidence="4">The sequence shown here is derived from an EMBL/GenBank/DDBJ whole genome shotgun (WGS) entry which is preliminary data.</text>
</comment>
<name>A0A547PRE3_9RHOB</name>
<evidence type="ECO:0000256" key="1">
    <source>
        <dbReference type="ARBA" id="ARBA00022729"/>
    </source>
</evidence>
<gene>
    <name evidence="4" type="ORF">FEV53_13870</name>
</gene>
<evidence type="ECO:0000256" key="2">
    <source>
        <dbReference type="SAM" id="SignalP"/>
    </source>
</evidence>
<reference evidence="4 5" key="1">
    <citation type="submission" date="2019-06" db="EMBL/GenBank/DDBJ databases">
        <title>Paenimaribius caenipelagi gen. nov., sp. nov., isolated from a tidal flat.</title>
        <authorList>
            <person name="Yoon J.-H."/>
        </authorList>
    </citation>
    <scope>NUCLEOTIDE SEQUENCE [LARGE SCALE GENOMIC DNA]</scope>
    <source>
        <strain evidence="4 5">JBTF-M29</strain>
    </source>
</reference>
<dbReference type="OrthoDB" id="7362103at2"/>
<keyword evidence="1 2" id="KW-0732">Signal</keyword>
<proteinExistence type="predicted"/>
<dbReference type="EMBL" id="VFSV01000027">
    <property type="protein sequence ID" value="TRD16699.1"/>
    <property type="molecule type" value="Genomic_DNA"/>
</dbReference>
<feature type="chain" id="PRO_5022003008" evidence="2">
    <location>
        <begin position="17"/>
        <end position="160"/>
    </location>
</feature>
<evidence type="ECO:0000313" key="5">
    <source>
        <dbReference type="Proteomes" id="UP000318590"/>
    </source>
</evidence>
<dbReference type="Pfam" id="PF13778">
    <property type="entry name" value="DUF4174"/>
    <property type="match status" value="1"/>
</dbReference>
<sequence>MLVVVASIFGPVPLLAQESAASNAAAQQNQAEGSAVARWQADKTTIFSADEVVLEDFKWIARPLIVFGQSPVQPAFIEQMEYIADRIDDLARRDVIVISDSDPASKTAIREKFRPRDFQLTLVGKDGAIKLRKPFPWHVREIGRSIDKMPIRQREIREGR</sequence>
<protein>
    <submittedName>
        <fullName evidence="4">DUF4174 domain-containing protein</fullName>
    </submittedName>
</protein>
<dbReference type="InterPro" id="IPR025232">
    <property type="entry name" value="DUF4174"/>
</dbReference>
<keyword evidence="5" id="KW-1185">Reference proteome</keyword>